<sequence length="1537" mass="164727">MSFSQAPSPISIRQTHSSGSTPSVQANAVSSPVTVQALLHRHEGSHNPPMAALDDAVQERNMLSSQNAQLWKLIEKQRTGYAQLMKEIERVRGERDVYRNRLQVMGENTEVLLKAHRDSRREGKEGSLRSAASSSHLKNSESTSSNGQVSGVADPRANMHRSQSDDIPPAPHRSQSQDAAWPNRSTRDRQGSQASLQAPVATALLSQNYLSGPQAPPSVQVAISPSEAGTAPATSSSSRLPSSSADPRRPSALSIAPVRSASLPASSDSPVNSASLAGTPVPNTTSANTSSSRRPFTQEPTTATLVEPPSTAILLTPATPAAATIPNGVSNSSTAFSGTQQSLAPQVIVQSASLPSSSSEASYTKPVSQSTSSNDLTPPLSLHSLSRDSRISLPEETKRYYATLADSPIPSPQVSHGFVPFRGESPEKLPLATPQRRSESPLKQVEIAANSSDASEQLPADRRAVNPDTSEFLDLDADDTDTSLYDSVDDSGRASAVDSIDRPDDTNGPVGDTEGANDSRRDNNTKKRAAAEDFPLPPGTPPIAHPSNESVFAAHQAEMAPIQAQSSHPQHASRVYTPPEAAATTSQVSDTRSMSSGYHDSSDGTTLASQSQSSILPSHKPAQDEPPAMTTTTISASFRSLPLLPTDLPYTTIQVAQSTIRPNDRGKDVLSFIIAVNPGHGKSSWSVEKLYSDVLTLDARVRANIGKTVGKKLVTLPEGKLWRDHAPAKVDQRKCIRGDTALICSERHVRQLLRPHVQINTKAVVPATSSTLPVHLTPPFNFGFELAALESYLRSLIALPVKNKDEIIAFLTSGIASDAQKPVARAGYKEGYLTKRGKNFGGWKTRYFVLQGPSLEYYESRGGAHLGSITITGAQIGRQQRTSDKKDSDEDNEYRHAFLIIEAKKGPGGANARHVLCAESDQERDHWVELLVRYVTGKYNDADEVSAAGIPSEEKSRVSVSSSSDAASTPPRRLFKDDIAIGGAAPISHLAQDPSNAKLFQAPEDGASSPARSQPSSYPESLVSAETPTVSSLPTTSPLVGDADSDVLVGQRANSELGHYPDLVDQRAVFKSKATSPDQKRKENRRSVVPLKTGSIPERSSSPEKDLTPNTPRADQNGRVKISAPIGGTPLPAGFKFGKDTPPEQTLASDRREKAKSRMFWGFGGRHNHESKPSAPVHVPRAVFAVSLEESLAVAEIAGLPAIVFRSIQYLEAKKADQEEGIYRLSGSSAVIKALKDRFNNEGDVDLLGSDELWDLHAISGLLKTFLRDLPTSILTRDLHLRFLSVIDFADPQERIRELSQLIAALPVTNYSLLRALTAHLILIVQNANVNKMTMRNVGIVFSPTLGIPAGVFSLMLSEFKRVFNVDGVLEDEQPPAPDGAAPESVPMDRRNSKRYSDAAADELLGLSGRTLSTAPNDDQSDEGEGFSVQDESGTDGADNTENESITESSGGQGSISKNHLHVSDDTSSHRSHASSVAASRGLNIATDKASRRHSRMVGLPHSPRPQHSSPHSPHTPQKSSAAQSPTVIPSPLHTPR</sequence>
<evidence type="ECO:0000313" key="1">
    <source>
        <dbReference type="EMBL" id="KAI0091783.1"/>
    </source>
</evidence>
<evidence type="ECO:0000313" key="2">
    <source>
        <dbReference type="Proteomes" id="UP001055072"/>
    </source>
</evidence>
<name>A0ACB8UBS8_9APHY</name>
<organism evidence="1 2">
    <name type="scientific">Irpex rosettiformis</name>
    <dbReference type="NCBI Taxonomy" id="378272"/>
    <lineage>
        <taxon>Eukaryota</taxon>
        <taxon>Fungi</taxon>
        <taxon>Dikarya</taxon>
        <taxon>Basidiomycota</taxon>
        <taxon>Agaricomycotina</taxon>
        <taxon>Agaricomycetes</taxon>
        <taxon>Polyporales</taxon>
        <taxon>Irpicaceae</taxon>
        <taxon>Irpex</taxon>
    </lineage>
</organism>
<dbReference type="Proteomes" id="UP001055072">
    <property type="component" value="Unassembled WGS sequence"/>
</dbReference>
<gene>
    <name evidence="1" type="ORF">BDY19DRAFT_991457</name>
</gene>
<comment type="caution">
    <text evidence="1">The sequence shown here is derived from an EMBL/GenBank/DDBJ whole genome shotgun (WGS) entry which is preliminary data.</text>
</comment>
<proteinExistence type="predicted"/>
<keyword evidence="2" id="KW-1185">Reference proteome</keyword>
<dbReference type="EMBL" id="MU274905">
    <property type="protein sequence ID" value="KAI0091783.1"/>
    <property type="molecule type" value="Genomic_DNA"/>
</dbReference>
<accession>A0ACB8UBS8</accession>
<protein>
    <submittedName>
        <fullName evidence="1">Uncharacterized protein</fullName>
    </submittedName>
</protein>
<reference evidence="1" key="1">
    <citation type="journal article" date="2021" name="Environ. Microbiol.">
        <title>Gene family expansions and transcriptome signatures uncover fungal adaptations to wood decay.</title>
        <authorList>
            <person name="Hage H."/>
            <person name="Miyauchi S."/>
            <person name="Viragh M."/>
            <person name="Drula E."/>
            <person name="Min B."/>
            <person name="Chaduli D."/>
            <person name="Navarro D."/>
            <person name="Favel A."/>
            <person name="Norest M."/>
            <person name="Lesage-Meessen L."/>
            <person name="Balint B."/>
            <person name="Merenyi Z."/>
            <person name="de Eugenio L."/>
            <person name="Morin E."/>
            <person name="Martinez A.T."/>
            <person name="Baldrian P."/>
            <person name="Stursova M."/>
            <person name="Martinez M.J."/>
            <person name="Novotny C."/>
            <person name="Magnuson J.K."/>
            <person name="Spatafora J.W."/>
            <person name="Maurice S."/>
            <person name="Pangilinan J."/>
            <person name="Andreopoulos W."/>
            <person name="LaButti K."/>
            <person name="Hundley H."/>
            <person name="Na H."/>
            <person name="Kuo A."/>
            <person name="Barry K."/>
            <person name="Lipzen A."/>
            <person name="Henrissat B."/>
            <person name="Riley R."/>
            <person name="Ahrendt S."/>
            <person name="Nagy L.G."/>
            <person name="Grigoriev I.V."/>
            <person name="Martin F."/>
            <person name="Rosso M.N."/>
        </authorList>
    </citation>
    <scope>NUCLEOTIDE SEQUENCE</scope>
    <source>
        <strain evidence="1">CBS 384.51</strain>
    </source>
</reference>